<protein>
    <recommendedName>
        <fullName evidence="3">Outer membrane beta-barrel protein</fullName>
    </recommendedName>
</protein>
<sequence>MNKIYVVSGWLPAPNQRISKTILGLFTCVVLLALSPQANLLAQTQPTVTYPRMVGYLGVLHPLITRNETGTETNFDRYYVVGLPIGLNLWKTKQLGFSVEVVPLIRAENGNSRVANVLFHPGVLMNLGKDFTLATRLAFETSGRYGFTPVLNKIVRKGPTNSYFVAVPLPVRFGNDHATSFTVGFQFGIVF</sequence>
<name>A0ABT0HUC1_9BACT</name>
<dbReference type="EMBL" id="JALPRF010000011">
    <property type="protein sequence ID" value="MCK8495766.1"/>
    <property type="molecule type" value="Genomic_DNA"/>
</dbReference>
<organism evidence="1 2">
    <name type="scientific">Spirosoma liriopis</name>
    <dbReference type="NCBI Taxonomy" id="2937440"/>
    <lineage>
        <taxon>Bacteria</taxon>
        <taxon>Pseudomonadati</taxon>
        <taxon>Bacteroidota</taxon>
        <taxon>Cytophagia</taxon>
        <taxon>Cytophagales</taxon>
        <taxon>Cytophagaceae</taxon>
        <taxon>Spirosoma</taxon>
    </lineage>
</organism>
<gene>
    <name evidence="1" type="ORF">M0L20_28125</name>
</gene>
<evidence type="ECO:0000313" key="2">
    <source>
        <dbReference type="Proteomes" id="UP001202180"/>
    </source>
</evidence>
<dbReference type="Proteomes" id="UP001202180">
    <property type="component" value="Unassembled WGS sequence"/>
</dbReference>
<evidence type="ECO:0008006" key="3">
    <source>
        <dbReference type="Google" id="ProtNLM"/>
    </source>
</evidence>
<evidence type="ECO:0000313" key="1">
    <source>
        <dbReference type="EMBL" id="MCK8495766.1"/>
    </source>
</evidence>
<proteinExistence type="predicted"/>
<keyword evidence="2" id="KW-1185">Reference proteome</keyword>
<dbReference type="RefSeq" id="WP_248480522.1">
    <property type="nucleotide sequence ID" value="NZ_JALPRF010000011.1"/>
</dbReference>
<accession>A0ABT0HUC1</accession>
<reference evidence="1 2" key="1">
    <citation type="submission" date="2022-04" db="EMBL/GenBank/DDBJ databases">
        <title>Spirosoma sp. strain RP8 genome sequencing and assembly.</title>
        <authorList>
            <person name="Jung Y."/>
        </authorList>
    </citation>
    <scope>NUCLEOTIDE SEQUENCE [LARGE SCALE GENOMIC DNA]</scope>
    <source>
        <strain evidence="1 2">RP8</strain>
    </source>
</reference>
<comment type="caution">
    <text evidence="1">The sequence shown here is derived from an EMBL/GenBank/DDBJ whole genome shotgun (WGS) entry which is preliminary data.</text>
</comment>